<proteinExistence type="predicted"/>
<sequence>MNYIVLARNSFTIVL</sequence>
<dbReference type="EMBL" id="GBRH01203054">
    <property type="protein sequence ID" value="JAD94841.1"/>
    <property type="molecule type" value="Transcribed_RNA"/>
</dbReference>
<reference evidence="1" key="2">
    <citation type="journal article" date="2015" name="Data Brief">
        <title>Shoot transcriptome of the giant reed, Arundo donax.</title>
        <authorList>
            <person name="Barrero R.A."/>
            <person name="Guerrero F.D."/>
            <person name="Moolhuijzen P."/>
            <person name="Goolsby J.A."/>
            <person name="Tidwell J."/>
            <person name="Bellgard S.E."/>
            <person name="Bellgard M.I."/>
        </authorList>
    </citation>
    <scope>NUCLEOTIDE SEQUENCE</scope>
    <source>
        <tissue evidence="1">Shoot tissue taken approximately 20 cm above the soil surface</tissue>
    </source>
</reference>
<organism evidence="1">
    <name type="scientific">Arundo donax</name>
    <name type="common">Giant reed</name>
    <name type="synonym">Donax arundinaceus</name>
    <dbReference type="NCBI Taxonomy" id="35708"/>
    <lineage>
        <taxon>Eukaryota</taxon>
        <taxon>Viridiplantae</taxon>
        <taxon>Streptophyta</taxon>
        <taxon>Embryophyta</taxon>
        <taxon>Tracheophyta</taxon>
        <taxon>Spermatophyta</taxon>
        <taxon>Magnoliopsida</taxon>
        <taxon>Liliopsida</taxon>
        <taxon>Poales</taxon>
        <taxon>Poaceae</taxon>
        <taxon>PACMAD clade</taxon>
        <taxon>Arundinoideae</taxon>
        <taxon>Arundineae</taxon>
        <taxon>Arundo</taxon>
    </lineage>
</organism>
<protein>
    <submittedName>
        <fullName evidence="1">Uncharacterized protein</fullName>
    </submittedName>
</protein>
<reference evidence="1" key="1">
    <citation type="submission" date="2014-09" db="EMBL/GenBank/DDBJ databases">
        <authorList>
            <person name="Magalhaes I.L.F."/>
            <person name="Oliveira U."/>
            <person name="Santos F.R."/>
            <person name="Vidigal T.H.D.A."/>
            <person name="Brescovit A.D."/>
            <person name="Santos A.J."/>
        </authorList>
    </citation>
    <scope>NUCLEOTIDE SEQUENCE</scope>
    <source>
        <tissue evidence="1">Shoot tissue taken approximately 20 cm above the soil surface</tissue>
    </source>
</reference>
<evidence type="ECO:0000313" key="1">
    <source>
        <dbReference type="EMBL" id="JAD94841.1"/>
    </source>
</evidence>
<accession>A0A0A9E433</accession>
<name>A0A0A9E433_ARUDO</name>